<proteinExistence type="inferred from homology"/>
<dbReference type="EMBL" id="JBBNAE010000006">
    <property type="protein sequence ID" value="KAK9115470.1"/>
    <property type="molecule type" value="Genomic_DNA"/>
</dbReference>
<evidence type="ECO:0000256" key="1">
    <source>
        <dbReference type="ARBA" id="ARBA00004141"/>
    </source>
</evidence>
<evidence type="ECO:0000256" key="2">
    <source>
        <dbReference type="ARBA" id="ARBA00007635"/>
    </source>
</evidence>
<dbReference type="Proteomes" id="UP001417504">
    <property type="component" value="Unassembled WGS sequence"/>
</dbReference>
<dbReference type="InterPro" id="IPR000620">
    <property type="entry name" value="EamA_dom"/>
</dbReference>
<feature type="domain" description="EamA" evidence="8">
    <location>
        <begin position="131"/>
        <end position="259"/>
    </location>
</feature>
<accession>A0AAP0IHY0</accession>
<feature type="domain" description="EamA" evidence="8">
    <location>
        <begin position="278"/>
        <end position="333"/>
    </location>
</feature>
<feature type="transmembrane region" description="Helical" evidence="7">
    <location>
        <begin position="281"/>
        <end position="300"/>
    </location>
</feature>
<comment type="caution">
    <text evidence="9">The sequence shown here is derived from an EMBL/GenBank/DDBJ whole genome shotgun (WGS) entry which is preliminary data.</text>
</comment>
<feature type="transmembrane region" description="Helical" evidence="7">
    <location>
        <begin position="244"/>
        <end position="261"/>
    </location>
</feature>
<evidence type="ECO:0000256" key="3">
    <source>
        <dbReference type="ARBA" id="ARBA00022692"/>
    </source>
</evidence>
<evidence type="ECO:0000313" key="10">
    <source>
        <dbReference type="Proteomes" id="UP001417504"/>
    </source>
</evidence>
<dbReference type="Pfam" id="PF00892">
    <property type="entry name" value="EamA"/>
    <property type="match status" value="2"/>
</dbReference>
<keyword evidence="6" id="KW-0175">Coiled coil</keyword>
<dbReference type="AlphaFoldDB" id="A0AAP0IHY0"/>
<comment type="subcellular location">
    <subcellularLocation>
        <location evidence="1">Membrane</location>
        <topology evidence="1">Multi-pass membrane protein</topology>
    </subcellularLocation>
</comment>
<keyword evidence="5 7" id="KW-0472">Membrane</keyword>
<evidence type="ECO:0000256" key="5">
    <source>
        <dbReference type="ARBA" id="ARBA00023136"/>
    </source>
</evidence>
<organism evidence="9 10">
    <name type="scientific">Stephania japonica</name>
    <dbReference type="NCBI Taxonomy" id="461633"/>
    <lineage>
        <taxon>Eukaryota</taxon>
        <taxon>Viridiplantae</taxon>
        <taxon>Streptophyta</taxon>
        <taxon>Embryophyta</taxon>
        <taxon>Tracheophyta</taxon>
        <taxon>Spermatophyta</taxon>
        <taxon>Magnoliopsida</taxon>
        <taxon>Ranunculales</taxon>
        <taxon>Menispermaceae</taxon>
        <taxon>Menispermoideae</taxon>
        <taxon>Cissampelideae</taxon>
        <taxon>Stephania</taxon>
    </lineage>
</organism>
<protein>
    <recommendedName>
        <fullName evidence="8">EamA domain-containing protein</fullName>
    </recommendedName>
</protein>
<feature type="transmembrane region" description="Helical" evidence="7">
    <location>
        <begin position="156"/>
        <end position="173"/>
    </location>
</feature>
<feature type="transmembrane region" description="Helical" evidence="7">
    <location>
        <begin position="217"/>
        <end position="237"/>
    </location>
</feature>
<dbReference type="InterPro" id="IPR037185">
    <property type="entry name" value="EmrE-like"/>
</dbReference>
<evidence type="ECO:0000256" key="6">
    <source>
        <dbReference type="SAM" id="Coils"/>
    </source>
</evidence>
<dbReference type="GO" id="GO:0009507">
    <property type="term" value="C:chloroplast"/>
    <property type="evidence" value="ECO:0007669"/>
    <property type="project" value="TreeGrafter"/>
</dbReference>
<dbReference type="PANTHER" id="PTHR32322:SF2">
    <property type="entry name" value="EAMA DOMAIN-CONTAINING PROTEIN"/>
    <property type="match status" value="1"/>
</dbReference>
<feature type="transmembrane region" description="Helical" evidence="7">
    <location>
        <begin position="307"/>
        <end position="327"/>
    </location>
</feature>
<evidence type="ECO:0000259" key="8">
    <source>
        <dbReference type="Pfam" id="PF00892"/>
    </source>
</evidence>
<keyword evidence="4 7" id="KW-1133">Transmembrane helix</keyword>
<keyword evidence="10" id="KW-1185">Reference proteome</keyword>
<evidence type="ECO:0000256" key="7">
    <source>
        <dbReference type="SAM" id="Phobius"/>
    </source>
</evidence>
<name>A0AAP0IHY0_9MAGN</name>
<feature type="transmembrane region" description="Helical" evidence="7">
    <location>
        <begin position="185"/>
        <end position="205"/>
    </location>
</feature>
<dbReference type="InterPro" id="IPR050638">
    <property type="entry name" value="AA-Vitamin_Transporters"/>
</dbReference>
<reference evidence="9 10" key="1">
    <citation type="submission" date="2024-01" db="EMBL/GenBank/DDBJ databases">
        <title>Genome assemblies of Stephania.</title>
        <authorList>
            <person name="Yang L."/>
        </authorList>
    </citation>
    <scope>NUCLEOTIDE SEQUENCE [LARGE SCALE GENOMIC DNA]</scope>
    <source>
        <strain evidence="9">QJT</strain>
        <tissue evidence="9">Leaf</tissue>
    </source>
</reference>
<sequence length="344" mass="37858">MSSSSSATVVVVVHRPTPTPMLYPSINNSVGGISLMRNNNNNNNRLRLSSKRQQSERKIRGYYNWTVVACSGSNSSSELDCVGTGLDVECIVVEEEETRRRRPKLVEEEEEEEEEEVEDVDVLRLLWDWGLLLSPFFFWGTSMVAMKEVLPKAGPFFVSSFRLIPAGILLIAFASYKGRRLPSGFMAWFSISLFALVDSTCFQGFLAQGLQTTSAGLGSLIIDSQPLTVALLASFFYGESIGPLRASGLLLGLIGLLLLQLPPALDLSFQAPPSLWGTGEWWMLLAAQSMALGTVMVRWVSKYSDPVMATGWHMLIGALPFLFISLLDHNNNHTNPALALLCSS</sequence>
<evidence type="ECO:0000313" key="9">
    <source>
        <dbReference type="EMBL" id="KAK9115470.1"/>
    </source>
</evidence>
<dbReference type="GO" id="GO:0016020">
    <property type="term" value="C:membrane"/>
    <property type="evidence" value="ECO:0007669"/>
    <property type="project" value="UniProtKB-SubCell"/>
</dbReference>
<comment type="similarity">
    <text evidence="2">Belongs to the drug/metabolite transporter (DMT) superfamily. Plant drug/metabolite exporter (P-DME) (TC 2.A.7.4) family.</text>
</comment>
<keyword evidence="3 7" id="KW-0812">Transmembrane</keyword>
<dbReference type="PANTHER" id="PTHR32322">
    <property type="entry name" value="INNER MEMBRANE TRANSPORTER"/>
    <property type="match status" value="1"/>
</dbReference>
<gene>
    <name evidence="9" type="ORF">Sjap_014417</name>
</gene>
<feature type="coiled-coil region" evidence="6">
    <location>
        <begin position="95"/>
        <end position="126"/>
    </location>
</feature>
<dbReference type="SUPFAM" id="SSF103481">
    <property type="entry name" value="Multidrug resistance efflux transporter EmrE"/>
    <property type="match status" value="1"/>
</dbReference>
<evidence type="ECO:0000256" key="4">
    <source>
        <dbReference type="ARBA" id="ARBA00022989"/>
    </source>
</evidence>